<keyword evidence="2" id="KW-1185">Reference proteome</keyword>
<dbReference type="EMBL" id="MU796181">
    <property type="protein sequence ID" value="KAJ3804221.1"/>
    <property type="molecule type" value="Genomic_DNA"/>
</dbReference>
<accession>A0ACC1THP6</accession>
<name>A0ACC1THP6_9AGAR</name>
<dbReference type="Proteomes" id="UP001163835">
    <property type="component" value="Unassembled WGS sequence"/>
</dbReference>
<organism evidence="1 2">
    <name type="scientific">Lentinula aff. lateritia</name>
    <dbReference type="NCBI Taxonomy" id="2804960"/>
    <lineage>
        <taxon>Eukaryota</taxon>
        <taxon>Fungi</taxon>
        <taxon>Dikarya</taxon>
        <taxon>Basidiomycota</taxon>
        <taxon>Agaricomycotina</taxon>
        <taxon>Agaricomycetes</taxon>
        <taxon>Agaricomycetidae</taxon>
        <taxon>Agaricales</taxon>
        <taxon>Marasmiineae</taxon>
        <taxon>Omphalotaceae</taxon>
        <taxon>Lentinula</taxon>
    </lineage>
</organism>
<sequence length="235" mass="26860">MIFSIPFRSWCLLSIFLSTLFVAPVLASPLAVQSTTTTITSGSDKQLEARVNQKNQNPYKSIPVIIRRRLGKVTVKPLKEPGSPKEAWAIYFGYFVPGFVGHLDWSSDPRAPNWPWTIRRTTKGLEHSAESTFIVDFGTRDQMMSFIEGLKKPDFLFQGQFGFIDTVCKDLFKYLADHGLPVPSMPETMKRVFENMLEEEEKVEHREIAKGVAMYKHGFLEKWDEEQAQAQKPPV</sequence>
<protein>
    <submittedName>
        <fullName evidence="1">Uncharacterized protein</fullName>
    </submittedName>
</protein>
<evidence type="ECO:0000313" key="2">
    <source>
        <dbReference type="Proteomes" id="UP001163835"/>
    </source>
</evidence>
<proteinExistence type="predicted"/>
<reference evidence="1" key="1">
    <citation type="submission" date="2022-09" db="EMBL/GenBank/DDBJ databases">
        <title>A Global Phylogenomic Analysis of the Shiitake Genus Lentinula.</title>
        <authorList>
            <consortium name="DOE Joint Genome Institute"/>
            <person name="Sierra-Patev S."/>
            <person name="Min B."/>
            <person name="Naranjo-Ortiz M."/>
            <person name="Looney B."/>
            <person name="Konkel Z."/>
            <person name="Slot J.C."/>
            <person name="Sakamoto Y."/>
            <person name="Steenwyk J.L."/>
            <person name="Rokas A."/>
            <person name="Carro J."/>
            <person name="Camarero S."/>
            <person name="Ferreira P."/>
            <person name="Molpeceres G."/>
            <person name="Ruiz-Duenas F.J."/>
            <person name="Serrano A."/>
            <person name="Henrissat B."/>
            <person name="Drula E."/>
            <person name="Hughes K.W."/>
            <person name="Mata J.L."/>
            <person name="Ishikawa N.K."/>
            <person name="Vargas-Isla R."/>
            <person name="Ushijima S."/>
            <person name="Smith C.A."/>
            <person name="Ahrendt S."/>
            <person name="Andreopoulos W."/>
            <person name="He G."/>
            <person name="Labutti K."/>
            <person name="Lipzen A."/>
            <person name="Ng V."/>
            <person name="Riley R."/>
            <person name="Sandor L."/>
            <person name="Barry K."/>
            <person name="Martinez A.T."/>
            <person name="Xiao Y."/>
            <person name="Gibbons J.G."/>
            <person name="Terashima K."/>
            <person name="Grigoriev I.V."/>
            <person name="Hibbett D.S."/>
        </authorList>
    </citation>
    <scope>NUCLEOTIDE SEQUENCE</scope>
    <source>
        <strain evidence="1">TMI1499</strain>
    </source>
</reference>
<evidence type="ECO:0000313" key="1">
    <source>
        <dbReference type="EMBL" id="KAJ3804221.1"/>
    </source>
</evidence>
<comment type="caution">
    <text evidence="1">The sequence shown here is derived from an EMBL/GenBank/DDBJ whole genome shotgun (WGS) entry which is preliminary data.</text>
</comment>
<gene>
    <name evidence="1" type="ORF">F5876DRAFT_83546</name>
</gene>